<gene>
    <name evidence="2" type="ORF">JD82_02743</name>
</gene>
<dbReference type="EMBL" id="VLJV01000001">
    <property type="protein sequence ID" value="TWH20892.1"/>
    <property type="molecule type" value="Genomic_DNA"/>
</dbReference>
<dbReference type="SUPFAM" id="SSF160904">
    <property type="entry name" value="Jann2411-like"/>
    <property type="match status" value="1"/>
</dbReference>
<dbReference type="InterPro" id="IPR021005">
    <property type="entry name" value="Znf_CGNR"/>
</dbReference>
<reference evidence="2 3" key="1">
    <citation type="submission" date="2019-07" db="EMBL/GenBank/DDBJ databases">
        <title>R&amp;d 2014.</title>
        <authorList>
            <person name="Klenk H.-P."/>
        </authorList>
    </citation>
    <scope>NUCLEOTIDE SEQUENCE [LARGE SCALE GENOMIC DNA]</scope>
    <source>
        <strain evidence="2 3">DSM 43194</strain>
    </source>
</reference>
<feature type="domain" description="Zinc finger CGNR" evidence="1">
    <location>
        <begin position="153"/>
        <end position="194"/>
    </location>
</feature>
<dbReference type="Gene3D" id="1.10.3300.10">
    <property type="entry name" value="Jann2411-like domain"/>
    <property type="match status" value="1"/>
</dbReference>
<name>A0A660CBN6_9PSEU</name>
<dbReference type="InterPro" id="IPR023286">
    <property type="entry name" value="ABATE_dom_sf"/>
</dbReference>
<dbReference type="PANTHER" id="PTHR35525:SF3">
    <property type="entry name" value="BLL6575 PROTEIN"/>
    <property type="match status" value="1"/>
</dbReference>
<dbReference type="Pfam" id="PF11706">
    <property type="entry name" value="zf-CGNR"/>
    <property type="match status" value="1"/>
</dbReference>
<accession>A0A660CBN6</accession>
<dbReference type="AlphaFoldDB" id="A0A660CBN6"/>
<evidence type="ECO:0000259" key="1">
    <source>
        <dbReference type="Pfam" id="PF11706"/>
    </source>
</evidence>
<dbReference type="Pfam" id="PF07336">
    <property type="entry name" value="ABATE"/>
    <property type="match status" value="1"/>
</dbReference>
<organism evidence="2 3">
    <name type="scientific">Prauserella rugosa</name>
    <dbReference type="NCBI Taxonomy" id="43354"/>
    <lineage>
        <taxon>Bacteria</taxon>
        <taxon>Bacillati</taxon>
        <taxon>Actinomycetota</taxon>
        <taxon>Actinomycetes</taxon>
        <taxon>Pseudonocardiales</taxon>
        <taxon>Pseudonocardiaceae</taxon>
        <taxon>Prauserella</taxon>
    </lineage>
</organism>
<sequence>MFGFTINHMAELGPLVGEPLALDLVNTRARLPGQDLDFLSDLAGLRRWLDCERDRLPTLPPSLIDAPTKKDLAAVRELRDHASALIARAREGRRPAGADLAALNEAMRAAPVRHELSADRTLRSVRDGGPGTRIVAELAEAVAGMVADPAVTRIRNCAADFCILIFLPSHPNRRWCNPAVCGNRMRVARFHERRKAALG</sequence>
<evidence type="ECO:0000313" key="3">
    <source>
        <dbReference type="Proteomes" id="UP000317303"/>
    </source>
</evidence>
<dbReference type="PANTHER" id="PTHR35525">
    <property type="entry name" value="BLL6575 PROTEIN"/>
    <property type="match status" value="1"/>
</dbReference>
<dbReference type="InterPro" id="IPR010852">
    <property type="entry name" value="ABATE"/>
</dbReference>
<comment type="caution">
    <text evidence="2">The sequence shown here is derived from an EMBL/GenBank/DDBJ whole genome shotgun (WGS) entry which is preliminary data.</text>
</comment>
<dbReference type="Proteomes" id="UP000317303">
    <property type="component" value="Unassembled WGS sequence"/>
</dbReference>
<keyword evidence="3" id="KW-1185">Reference proteome</keyword>
<protein>
    <submittedName>
        <fullName evidence="2">Putative RNA-binding Zn ribbon-like protein</fullName>
    </submittedName>
</protein>
<proteinExistence type="predicted"/>
<evidence type="ECO:0000313" key="2">
    <source>
        <dbReference type="EMBL" id="TWH20892.1"/>
    </source>
</evidence>